<protein>
    <recommendedName>
        <fullName evidence="5">RING-type domain-containing protein</fullName>
    </recommendedName>
</protein>
<feature type="compositionally biased region" description="Polar residues" evidence="4">
    <location>
        <begin position="211"/>
        <end position="231"/>
    </location>
</feature>
<accession>A0A1E3PRS9</accession>
<evidence type="ECO:0000313" key="7">
    <source>
        <dbReference type="Proteomes" id="UP000095009"/>
    </source>
</evidence>
<dbReference type="PANTHER" id="PTHR46200">
    <property type="entry name" value="GATOR COMPLEX PROTEIN WDR24"/>
    <property type="match status" value="1"/>
</dbReference>
<feature type="compositionally biased region" description="Polar residues" evidence="4">
    <location>
        <begin position="734"/>
        <end position="746"/>
    </location>
</feature>
<keyword evidence="3" id="KW-0862">Zinc</keyword>
<dbReference type="AlphaFoldDB" id="A0A1E3PRS9"/>
<keyword evidence="7" id="KW-1185">Reference proteome</keyword>
<feature type="compositionally biased region" description="Basic residues" evidence="4">
    <location>
        <begin position="723"/>
        <end position="733"/>
    </location>
</feature>
<keyword evidence="3" id="KW-0863">Zinc-finger</keyword>
<feature type="compositionally biased region" description="Acidic residues" evidence="4">
    <location>
        <begin position="687"/>
        <end position="697"/>
    </location>
</feature>
<dbReference type="GO" id="GO:1904263">
    <property type="term" value="P:positive regulation of TORC1 signaling"/>
    <property type="evidence" value="ECO:0007669"/>
    <property type="project" value="TreeGrafter"/>
</dbReference>
<feature type="region of interest" description="Disordered" evidence="4">
    <location>
        <begin position="211"/>
        <end position="267"/>
    </location>
</feature>
<organism evidence="6 7">
    <name type="scientific">Nadsonia fulvescens var. elongata DSM 6958</name>
    <dbReference type="NCBI Taxonomy" id="857566"/>
    <lineage>
        <taxon>Eukaryota</taxon>
        <taxon>Fungi</taxon>
        <taxon>Dikarya</taxon>
        <taxon>Ascomycota</taxon>
        <taxon>Saccharomycotina</taxon>
        <taxon>Dipodascomycetes</taxon>
        <taxon>Dipodascales</taxon>
        <taxon>Dipodascales incertae sedis</taxon>
        <taxon>Nadsonia</taxon>
    </lineage>
</organism>
<reference evidence="6 7" key="1">
    <citation type="journal article" date="2016" name="Proc. Natl. Acad. Sci. U.S.A.">
        <title>Comparative genomics of biotechnologically important yeasts.</title>
        <authorList>
            <person name="Riley R."/>
            <person name="Haridas S."/>
            <person name="Wolfe K.H."/>
            <person name="Lopes M.R."/>
            <person name="Hittinger C.T."/>
            <person name="Goeker M."/>
            <person name="Salamov A.A."/>
            <person name="Wisecaver J.H."/>
            <person name="Long T.M."/>
            <person name="Calvey C.H."/>
            <person name="Aerts A.L."/>
            <person name="Barry K.W."/>
            <person name="Choi C."/>
            <person name="Clum A."/>
            <person name="Coughlan A.Y."/>
            <person name="Deshpande S."/>
            <person name="Douglass A.P."/>
            <person name="Hanson S.J."/>
            <person name="Klenk H.-P."/>
            <person name="LaButti K.M."/>
            <person name="Lapidus A."/>
            <person name="Lindquist E.A."/>
            <person name="Lipzen A.M."/>
            <person name="Meier-Kolthoff J.P."/>
            <person name="Ohm R.A."/>
            <person name="Otillar R.P."/>
            <person name="Pangilinan J.L."/>
            <person name="Peng Y."/>
            <person name="Rokas A."/>
            <person name="Rosa C.A."/>
            <person name="Scheuner C."/>
            <person name="Sibirny A.A."/>
            <person name="Slot J.C."/>
            <person name="Stielow J.B."/>
            <person name="Sun H."/>
            <person name="Kurtzman C.P."/>
            <person name="Blackwell M."/>
            <person name="Grigoriev I.V."/>
            <person name="Jeffries T.W."/>
        </authorList>
    </citation>
    <scope>NUCLEOTIDE SEQUENCE [LARGE SCALE GENOMIC DNA]</scope>
    <source>
        <strain evidence="6 7">DSM 6958</strain>
    </source>
</reference>
<keyword evidence="2" id="KW-0677">Repeat</keyword>
<dbReference type="InterPro" id="IPR001841">
    <property type="entry name" value="Znf_RING"/>
</dbReference>
<dbReference type="GO" id="GO:0061700">
    <property type="term" value="C:GATOR2 complex"/>
    <property type="evidence" value="ECO:0007669"/>
    <property type="project" value="TreeGrafter"/>
</dbReference>
<dbReference type="PROSITE" id="PS50089">
    <property type="entry name" value="ZF_RING_2"/>
    <property type="match status" value="1"/>
</dbReference>
<evidence type="ECO:0000313" key="6">
    <source>
        <dbReference type="EMBL" id="ODQ67944.1"/>
    </source>
</evidence>
<dbReference type="OrthoDB" id="60955at2759"/>
<feature type="compositionally biased region" description="Polar residues" evidence="4">
    <location>
        <begin position="373"/>
        <end position="395"/>
    </location>
</feature>
<proteinExistence type="predicted"/>
<feature type="region of interest" description="Disordered" evidence="4">
    <location>
        <begin position="373"/>
        <end position="408"/>
    </location>
</feature>
<dbReference type="Pfam" id="PF17120">
    <property type="entry name" value="zf-RING_16"/>
    <property type="match status" value="1"/>
</dbReference>
<dbReference type="STRING" id="857566.A0A1E3PRS9"/>
<gene>
    <name evidence="6" type="ORF">NADFUDRAFT_81058</name>
</gene>
<evidence type="ECO:0000259" key="5">
    <source>
        <dbReference type="PROSITE" id="PS50089"/>
    </source>
</evidence>
<dbReference type="GO" id="GO:0008270">
    <property type="term" value="F:zinc ion binding"/>
    <property type="evidence" value="ECO:0007669"/>
    <property type="project" value="UniProtKB-KW"/>
</dbReference>
<dbReference type="InterPro" id="IPR049566">
    <property type="entry name" value="WDR59_RTC1-like_RING_Znf"/>
</dbReference>
<evidence type="ECO:0000256" key="3">
    <source>
        <dbReference type="PROSITE-ProRule" id="PRU00175"/>
    </source>
</evidence>
<dbReference type="GO" id="GO:0005829">
    <property type="term" value="C:cytosol"/>
    <property type="evidence" value="ECO:0007669"/>
    <property type="project" value="TreeGrafter"/>
</dbReference>
<keyword evidence="1" id="KW-0853">WD repeat</keyword>
<feature type="domain" description="RING-type" evidence="5">
    <location>
        <begin position="871"/>
        <end position="910"/>
    </location>
</feature>
<dbReference type="GO" id="GO:0005774">
    <property type="term" value="C:vacuolar membrane"/>
    <property type="evidence" value="ECO:0007669"/>
    <property type="project" value="TreeGrafter"/>
</dbReference>
<keyword evidence="3" id="KW-0479">Metal-binding</keyword>
<name>A0A1E3PRS9_9ASCO</name>
<evidence type="ECO:0000256" key="1">
    <source>
        <dbReference type="ARBA" id="ARBA00022574"/>
    </source>
</evidence>
<feature type="region of interest" description="Disordered" evidence="4">
    <location>
        <begin position="675"/>
        <end position="746"/>
    </location>
</feature>
<evidence type="ECO:0000256" key="2">
    <source>
        <dbReference type="ARBA" id="ARBA00022737"/>
    </source>
</evidence>
<dbReference type="InterPro" id="IPR037590">
    <property type="entry name" value="WDR24"/>
</dbReference>
<sequence length="919" mass="100100">MTPSVNAPVGNQTIYNTQSNPQLDISFTTSGVSGQNNMPVFNHVSPDDINSTHSSGMNHNDSNSDNGIVRSCSFRSLKRPSLLGLNNVSAHNNASVSTPDQYNNMLSNMAALVDDSFSNSSIPQAIHSYTLPDFSSSAFKFCAEQYLIRVPTDFNLFQACEYNADVAALVGLNRNSQVWRVIATSIKWEHEGFIRDCCLVLPRKTPVFEKASNTSTLSPSINSSLGSNTKGSKLDNPVVALSTNTERSDSNSASNPASSQTGSRSSNIAKSFQKLSMKEDSLNKETKMKTLGINQPINRGAGDGGIPIKLTDEKGGEGEIILQSFDSASILPSSLNSTSSTENSYEIQPTLSRETIKSQTLDGFDYKTNYTSLSSNDESNGNFHTILNNGKSLHSQGKEITASSSSNARLDDIKEENYDCSSTTSGPIRISSSFSKHNDIKNKGETDIVFGSVDSYNIGSSYGSKSSIDSNNHMRTEPKFEVTAESDVKIGTGVDEIEGATKNINSAEIKNIGTSYNNSRQGDITCNNEPSLVGDSQVQIDGRGIKTGLNSASLSASLHSSGPSTHTYTSVRVNASDSLISNEFSSTDTEAIGFAPTIYNNNVLKASYTQYAQSLNQPWRPINLIKQAVDWSCLQGDAQMCSVLSLLFGEIYPESFYDGESDVVNNIVGNMTASDHKKDDWSGAIVDDSDDDSESDTDINVTNHNDREYYNDSDGPISDFKGGTKKRNPKRKTTSGNNSGTKGLSTDDSNFYRTEWALFKQQEWTMHYIEILQRRLLFLSSATIIKHVSSRFPETIGSLGQIDTNLNTVCHRCFKPLSENIEKTKSNHKDESSSNLGSGAQVNKNIDLSNRPDKDVGFWYCLSCKKMLDGCILCNEPIKGYAIVNFGCGHRGHASCMSDWVIGQKMSECPSGCGHVLFR</sequence>
<evidence type="ECO:0000256" key="4">
    <source>
        <dbReference type="SAM" id="MobiDB-lite"/>
    </source>
</evidence>
<dbReference type="PANTHER" id="PTHR46200:SF1">
    <property type="entry name" value="GATOR COMPLEX PROTEIN WDR24"/>
    <property type="match status" value="1"/>
</dbReference>
<dbReference type="EMBL" id="KV454406">
    <property type="protein sequence ID" value="ODQ67944.1"/>
    <property type="molecule type" value="Genomic_DNA"/>
</dbReference>
<dbReference type="GO" id="GO:0016239">
    <property type="term" value="P:positive regulation of macroautophagy"/>
    <property type="evidence" value="ECO:0007669"/>
    <property type="project" value="TreeGrafter"/>
</dbReference>
<dbReference type="Proteomes" id="UP000095009">
    <property type="component" value="Unassembled WGS sequence"/>
</dbReference>
<feature type="compositionally biased region" description="Low complexity" evidence="4">
    <location>
        <begin position="250"/>
        <end position="259"/>
    </location>
</feature>